<evidence type="ECO:0000256" key="4">
    <source>
        <dbReference type="ARBA" id="ARBA00022692"/>
    </source>
</evidence>
<evidence type="ECO:0000256" key="2">
    <source>
        <dbReference type="ARBA" id="ARBA00008328"/>
    </source>
</evidence>
<keyword evidence="4 9" id="KW-0812">Transmembrane</keyword>
<evidence type="ECO:0000313" key="10">
    <source>
        <dbReference type="EMBL" id="GFH45849.1"/>
    </source>
</evidence>
<dbReference type="Proteomes" id="UP001054902">
    <property type="component" value="Unassembled WGS sequence"/>
</dbReference>
<evidence type="ECO:0000256" key="9">
    <source>
        <dbReference type="SAM" id="Phobius"/>
    </source>
</evidence>
<dbReference type="GO" id="GO:0033179">
    <property type="term" value="C:proton-transporting V-type ATPase, V0 domain"/>
    <property type="evidence" value="ECO:0007669"/>
    <property type="project" value="InterPro"/>
</dbReference>
<keyword evidence="6 9" id="KW-1133">Transmembrane helix</keyword>
<proteinExistence type="inferred from homology"/>
<name>A0AAD3CHQ5_9STRA</name>
<comment type="caution">
    <text evidence="10">The sequence shown here is derived from an EMBL/GenBank/DDBJ whole genome shotgun (WGS) entry which is preliminary data.</text>
</comment>
<evidence type="ECO:0000256" key="1">
    <source>
        <dbReference type="ARBA" id="ARBA00004141"/>
    </source>
</evidence>
<dbReference type="EMBL" id="BLLK01000022">
    <property type="protein sequence ID" value="GFH45849.1"/>
    <property type="molecule type" value="Genomic_DNA"/>
</dbReference>
<evidence type="ECO:0000256" key="7">
    <source>
        <dbReference type="ARBA" id="ARBA00023065"/>
    </source>
</evidence>
<comment type="similarity">
    <text evidence="2">Belongs to the V-ATPase e1/e2 subunit family.</text>
</comment>
<evidence type="ECO:0000256" key="8">
    <source>
        <dbReference type="ARBA" id="ARBA00023136"/>
    </source>
</evidence>
<accession>A0AAD3CHQ5</accession>
<evidence type="ECO:0000256" key="3">
    <source>
        <dbReference type="ARBA" id="ARBA00022448"/>
    </source>
</evidence>
<dbReference type="GO" id="GO:0046961">
    <property type="term" value="F:proton-transporting ATPase activity, rotational mechanism"/>
    <property type="evidence" value="ECO:0007669"/>
    <property type="project" value="InterPro"/>
</dbReference>
<feature type="transmembrane region" description="Helical" evidence="9">
    <location>
        <begin position="12"/>
        <end position="32"/>
    </location>
</feature>
<dbReference type="InterPro" id="IPR008389">
    <property type="entry name" value="ATPase_V0-cplx_e1/e2_su"/>
</dbReference>
<protein>
    <submittedName>
        <fullName evidence="10">Uncharacterized protein</fullName>
    </submittedName>
</protein>
<keyword evidence="3" id="KW-0813">Transport</keyword>
<feature type="transmembrane region" description="Helical" evidence="9">
    <location>
        <begin position="44"/>
        <end position="63"/>
    </location>
</feature>
<comment type="subcellular location">
    <subcellularLocation>
        <location evidence="1">Membrane</location>
        <topology evidence="1">Multi-pass membrane protein</topology>
    </subcellularLocation>
</comment>
<gene>
    <name evidence="10" type="ORF">CTEN210_02323</name>
</gene>
<reference evidence="10 11" key="1">
    <citation type="journal article" date="2021" name="Sci. Rep.">
        <title>The genome of the diatom Chaetoceros tenuissimus carries an ancient integrated fragment of an extant virus.</title>
        <authorList>
            <person name="Hongo Y."/>
            <person name="Kimura K."/>
            <person name="Takaki Y."/>
            <person name="Yoshida Y."/>
            <person name="Baba S."/>
            <person name="Kobayashi G."/>
            <person name="Nagasaki K."/>
            <person name="Hano T."/>
            <person name="Tomaru Y."/>
        </authorList>
    </citation>
    <scope>NUCLEOTIDE SEQUENCE [LARGE SCALE GENOMIC DNA]</scope>
    <source>
        <strain evidence="10 11">NIES-3715</strain>
    </source>
</reference>
<evidence type="ECO:0000256" key="6">
    <source>
        <dbReference type="ARBA" id="ARBA00022989"/>
    </source>
</evidence>
<keyword evidence="11" id="KW-1185">Reference proteome</keyword>
<sequence length="76" mass="8273">MSVPGPIVVGTISYAVLGAALLALVMGARITGAMSKDNAQIGQVVITVAVFFSWMFWLCAWLHQWHPLIKPIYEGE</sequence>
<keyword evidence="7" id="KW-0406">Ion transport</keyword>
<dbReference type="Pfam" id="PF05493">
    <property type="entry name" value="ATP_synt_H"/>
    <property type="match status" value="1"/>
</dbReference>
<dbReference type="AlphaFoldDB" id="A0AAD3CHQ5"/>
<evidence type="ECO:0000256" key="5">
    <source>
        <dbReference type="ARBA" id="ARBA00022781"/>
    </source>
</evidence>
<keyword evidence="5" id="KW-0375">Hydrogen ion transport</keyword>
<organism evidence="10 11">
    <name type="scientific">Chaetoceros tenuissimus</name>
    <dbReference type="NCBI Taxonomy" id="426638"/>
    <lineage>
        <taxon>Eukaryota</taxon>
        <taxon>Sar</taxon>
        <taxon>Stramenopiles</taxon>
        <taxon>Ochrophyta</taxon>
        <taxon>Bacillariophyta</taxon>
        <taxon>Coscinodiscophyceae</taxon>
        <taxon>Chaetocerotophycidae</taxon>
        <taxon>Chaetocerotales</taxon>
        <taxon>Chaetocerotaceae</taxon>
        <taxon>Chaetoceros</taxon>
    </lineage>
</organism>
<keyword evidence="8 9" id="KW-0472">Membrane</keyword>
<evidence type="ECO:0000313" key="11">
    <source>
        <dbReference type="Proteomes" id="UP001054902"/>
    </source>
</evidence>